<gene>
    <name evidence="2" type="ORF">GE061_007292</name>
</gene>
<evidence type="ECO:0000313" key="3">
    <source>
        <dbReference type="Proteomes" id="UP000466442"/>
    </source>
</evidence>
<dbReference type="PANTHER" id="PTHR14787:SF1">
    <property type="entry name" value="ATPASE PAAT"/>
    <property type="match status" value="1"/>
</dbReference>
<organism evidence="2 3">
    <name type="scientific">Apolygus lucorum</name>
    <name type="common">Small green plant bug</name>
    <name type="synonym">Lygocoris lucorum</name>
    <dbReference type="NCBI Taxonomy" id="248454"/>
    <lineage>
        <taxon>Eukaryota</taxon>
        <taxon>Metazoa</taxon>
        <taxon>Ecdysozoa</taxon>
        <taxon>Arthropoda</taxon>
        <taxon>Hexapoda</taxon>
        <taxon>Insecta</taxon>
        <taxon>Pterygota</taxon>
        <taxon>Neoptera</taxon>
        <taxon>Paraneoptera</taxon>
        <taxon>Hemiptera</taxon>
        <taxon>Heteroptera</taxon>
        <taxon>Panheteroptera</taxon>
        <taxon>Cimicomorpha</taxon>
        <taxon>Miridae</taxon>
        <taxon>Mirini</taxon>
        <taxon>Apolygus</taxon>
    </lineage>
</organism>
<name>A0A8S9WTW3_APOLU</name>
<protein>
    <submittedName>
        <fullName evidence="2">Uncharacterized protein</fullName>
    </submittedName>
</protein>
<dbReference type="EMBL" id="WIXP02000015">
    <property type="protein sequence ID" value="KAF6199266.1"/>
    <property type="molecule type" value="Genomic_DNA"/>
</dbReference>
<keyword evidence="3" id="KW-1185">Reference proteome</keyword>
<dbReference type="Proteomes" id="UP000466442">
    <property type="component" value="Unassembled WGS sequence"/>
</dbReference>
<dbReference type="OrthoDB" id="7880149at2759"/>
<comment type="caution">
    <text evidence="2">The sequence shown here is derived from an EMBL/GenBank/DDBJ whole genome shotgun (WGS) entry which is preliminary data.</text>
</comment>
<reference evidence="2" key="1">
    <citation type="journal article" date="2021" name="Mol. Ecol. Resour.">
        <title>Apolygus lucorum genome provides insights into omnivorousness and mesophyll feeding.</title>
        <authorList>
            <person name="Liu Y."/>
            <person name="Liu H."/>
            <person name="Wang H."/>
            <person name="Huang T."/>
            <person name="Liu B."/>
            <person name="Yang B."/>
            <person name="Yin L."/>
            <person name="Li B."/>
            <person name="Zhang Y."/>
            <person name="Zhang S."/>
            <person name="Jiang F."/>
            <person name="Zhang X."/>
            <person name="Ren Y."/>
            <person name="Wang B."/>
            <person name="Wang S."/>
            <person name="Lu Y."/>
            <person name="Wu K."/>
            <person name="Fan W."/>
            <person name="Wang G."/>
        </authorList>
    </citation>
    <scope>NUCLEOTIDE SEQUENCE</scope>
    <source>
        <strain evidence="2">12Hb</strain>
    </source>
</reference>
<dbReference type="Pfam" id="PF14958">
    <property type="entry name" value="PAAT-like"/>
    <property type="match status" value="1"/>
</dbReference>
<evidence type="ECO:0000313" key="2">
    <source>
        <dbReference type="EMBL" id="KAF6199266.1"/>
    </source>
</evidence>
<dbReference type="AlphaFoldDB" id="A0A8S9WTW3"/>
<evidence type="ECO:0000256" key="1">
    <source>
        <dbReference type="SAM" id="MobiDB-lite"/>
    </source>
</evidence>
<feature type="region of interest" description="Disordered" evidence="1">
    <location>
        <begin position="20"/>
        <end position="42"/>
    </location>
</feature>
<proteinExistence type="predicted"/>
<dbReference type="PANTHER" id="PTHR14787">
    <property type="entry name" value="C10ORF188 FAMILY MEMBER"/>
    <property type="match status" value="1"/>
</dbReference>
<accession>A0A8S9WTW3</accession>
<sequence length="299" mass="33984">MMSVEGFKFYVETSWPPAETKDPTDAISLGHSSDPNERSEEYEGEIRHEINSNNLIRLVRGGDEESCNVTIKILDPEWVITKISIVSQARTIELYGAHGEYIETSRGTNISDSCDQCLYNAQPDVCVRHELSIKFPGAKDSLWIYGIKLLVNKLELPPSAGTFDYHRVDEMLNTSNRPITVRAERAKQFLQKYMNSGSTEKQVDPRAILKMLEGEYRPQLNLVGDAKRNVCDYIAQFTAAKQKKDAEAESVSDVKSYVDNSMKQLEERVQNNIKLQLEAFEEKQNQKLDQILQLLASKT</sequence>
<dbReference type="InterPro" id="IPR028043">
    <property type="entry name" value="PAAT-like"/>
</dbReference>